<feature type="domain" description="Cyclic nucleotide-binding" evidence="6">
    <location>
        <begin position="473"/>
        <end position="536"/>
    </location>
</feature>
<sequence>MNEIKQNEYLLKNKKEKEWLSRKQLKFLRDTAVTSDDSGDELEKQKEMEIFIIQKKKFQWQQRSLNFFGSKKYTKVYSEVISLKINHYLIQINNLLKKIRKNITPLPPYIITPDGSIKLLWDLLCLGFVIFEMISIPFQISFEREISKEISMTSLGVFALDILLNFNTGVYLDGILQMKRERIIKSYLSFWFWIDLISTFPYDIIIDESESLIQSAKLLRLFKFLKFIHILKLLRLAKLKKIIDKLDEYIQNIRVIGVVLTFFKLFVFVLFLAHVLGCIFHYASREESNSWLGDNENADWQIRYIYSLYWGIATMTTVGYGDISPLTTAERGLGIILLLVACGGFAFTMNSIGFALSTLEERTNIRKSQVNILNKYMKQANIPDGLQNKVRKYLEYVWDSHQILLKDITNLLSYELARDILDQVNGKLFRYLDIFWHFHSKQFLIEGIIPILEDKLYLPEEVIFNEIPSISYDLFLIQKGEVGIYFMKTNIVIDNKIKYDYFGEISFFTNQIRSASAKSKQFSHIFVLNQIKYLEIARLYPQDLQQYFNVRNSILFQKDYSLLQARCYICQMDDHLAKECPVLHFQVNAPHFLSFLHQFYRVYQASYIRKDRIDFNARSSSYQIQQSQRRFLQINCRRQTYINYKGPTNTFFINYYDLDYEELQKNDNPPSKVIASLQNSLFNNKNKKKFDQLDLNIDSPSICSKRSIGALTKKIMIEEEYIDQIASDRFNNLLDQINTIKQQKRSFSHIHFTLLPNFERIQNYTNFSQQYNIENVLERYKIVQKKGLMSQIPPKYSQFGLEEFRSYQQYYCFYLNKRHVYRYYTKCHQNQGDIYYGFENSRIFNLNRVEKKKSQYIKVDQFRKKDFIKQSQVNI</sequence>
<evidence type="ECO:0000256" key="5">
    <source>
        <dbReference type="SAM" id="Phobius"/>
    </source>
</evidence>
<comment type="caution">
    <text evidence="7">The sequence shown here is derived from an EMBL/GenBank/DDBJ whole genome shotgun (WGS) entry which is preliminary data.</text>
</comment>
<reference evidence="7" key="1">
    <citation type="submission" date="2021-01" db="EMBL/GenBank/DDBJ databases">
        <authorList>
            <consortium name="Genoscope - CEA"/>
            <person name="William W."/>
        </authorList>
    </citation>
    <scope>NUCLEOTIDE SEQUENCE</scope>
</reference>
<evidence type="ECO:0000256" key="3">
    <source>
        <dbReference type="ARBA" id="ARBA00022989"/>
    </source>
</evidence>
<feature type="transmembrane region" description="Helical" evidence="5">
    <location>
        <begin position="119"/>
        <end position="140"/>
    </location>
</feature>
<feature type="transmembrane region" description="Helical" evidence="5">
    <location>
        <begin position="303"/>
        <end position="321"/>
    </location>
</feature>
<evidence type="ECO:0000256" key="4">
    <source>
        <dbReference type="ARBA" id="ARBA00023136"/>
    </source>
</evidence>
<dbReference type="GO" id="GO:0003254">
    <property type="term" value="P:regulation of membrane depolarization"/>
    <property type="evidence" value="ECO:0007669"/>
    <property type="project" value="TreeGrafter"/>
</dbReference>
<dbReference type="Proteomes" id="UP000692954">
    <property type="component" value="Unassembled WGS sequence"/>
</dbReference>
<feature type="transmembrane region" description="Helical" evidence="5">
    <location>
        <begin position="152"/>
        <end position="176"/>
    </location>
</feature>
<organism evidence="7 8">
    <name type="scientific">Paramecium sonneborni</name>
    <dbReference type="NCBI Taxonomy" id="65129"/>
    <lineage>
        <taxon>Eukaryota</taxon>
        <taxon>Sar</taxon>
        <taxon>Alveolata</taxon>
        <taxon>Ciliophora</taxon>
        <taxon>Intramacronucleata</taxon>
        <taxon>Oligohymenophorea</taxon>
        <taxon>Peniculida</taxon>
        <taxon>Parameciidae</taxon>
        <taxon>Paramecium</taxon>
    </lineage>
</organism>
<keyword evidence="3 5" id="KW-1133">Transmembrane helix</keyword>
<protein>
    <recommendedName>
        <fullName evidence="6">Cyclic nucleotide-binding domain-containing protein</fullName>
    </recommendedName>
</protein>
<comment type="subcellular location">
    <subcellularLocation>
        <location evidence="1">Membrane</location>
        <topology evidence="1">Multi-pass membrane protein</topology>
    </subcellularLocation>
</comment>
<evidence type="ECO:0000256" key="1">
    <source>
        <dbReference type="ARBA" id="ARBA00004141"/>
    </source>
</evidence>
<gene>
    <name evidence="7" type="ORF">PSON_ATCC_30995.1.T0150302</name>
</gene>
<dbReference type="PANTHER" id="PTHR45689">
    <property type="entry name" value="I[[H]] CHANNEL, ISOFORM E"/>
    <property type="match status" value="1"/>
</dbReference>
<proteinExistence type="predicted"/>
<dbReference type="InterPro" id="IPR000595">
    <property type="entry name" value="cNMP-bd_dom"/>
</dbReference>
<dbReference type="AlphaFoldDB" id="A0A8S1L9B5"/>
<dbReference type="CDD" id="cd00038">
    <property type="entry name" value="CAP_ED"/>
    <property type="match status" value="1"/>
</dbReference>
<feature type="transmembrane region" description="Helical" evidence="5">
    <location>
        <begin position="255"/>
        <end position="283"/>
    </location>
</feature>
<name>A0A8S1L9B5_9CILI</name>
<dbReference type="PANTHER" id="PTHR45689:SF5">
    <property type="entry name" value="I[[H]] CHANNEL, ISOFORM E"/>
    <property type="match status" value="1"/>
</dbReference>
<dbReference type="InterPro" id="IPR005821">
    <property type="entry name" value="Ion_trans_dom"/>
</dbReference>
<feature type="transmembrane region" description="Helical" evidence="5">
    <location>
        <begin position="333"/>
        <end position="356"/>
    </location>
</feature>
<keyword evidence="8" id="KW-1185">Reference proteome</keyword>
<keyword evidence="4 5" id="KW-0472">Membrane</keyword>
<dbReference type="PROSITE" id="PS50042">
    <property type="entry name" value="CNMP_BINDING_3"/>
    <property type="match status" value="1"/>
</dbReference>
<dbReference type="InterPro" id="IPR051413">
    <property type="entry name" value="K/Na_HCN_channel"/>
</dbReference>
<dbReference type="GO" id="GO:0098855">
    <property type="term" value="C:HCN channel complex"/>
    <property type="evidence" value="ECO:0007669"/>
    <property type="project" value="TreeGrafter"/>
</dbReference>
<keyword evidence="2 5" id="KW-0812">Transmembrane</keyword>
<dbReference type="Pfam" id="PF00520">
    <property type="entry name" value="Ion_trans"/>
    <property type="match status" value="1"/>
</dbReference>
<dbReference type="GO" id="GO:0035725">
    <property type="term" value="P:sodium ion transmembrane transport"/>
    <property type="evidence" value="ECO:0007669"/>
    <property type="project" value="TreeGrafter"/>
</dbReference>
<dbReference type="OrthoDB" id="421226at2759"/>
<evidence type="ECO:0000259" key="6">
    <source>
        <dbReference type="PROSITE" id="PS50042"/>
    </source>
</evidence>
<evidence type="ECO:0000313" key="7">
    <source>
        <dbReference type="EMBL" id="CAD8061436.1"/>
    </source>
</evidence>
<accession>A0A8S1L9B5</accession>
<dbReference type="EMBL" id="CAJJDN010000015">
    <property type="protein sequence ID" value="CAD8061436.1"/>
    <property type="molecule type" value="Genomic_DNA"/>
</dbReference>
<dbReference type="GO" id="GO:0005249">
    <property type="term" value="F:voltage-gated potassium channel activity"/>
    <property type="evidence" value="ECO:0007669"/>
    <property type="project" value="TreeGrafter"/>
</dbReference>
<evidence type="ECO:0000256" key="2">
    <source>
        <dbReference type="ARBA" id="ARBA00022692"/>
    </source>
</evidence>
<evidence type="ECO:0000313" key="8">
    <source>
        <dbReference type="Proteomes" id="UP000692954"/>
    </source>
</evidence>